<sequence>MAIISINQQRSEVKALGSAMHATMNLSGAMFDMLATVYKYMLMAAIREPIQNGVDAVKRLGMSAADGVMVYLPTLDNPVIKVVDKGAGMTKAFMEADDGYLSFGSSTKAADNGAAGGLGVGRWAAYGYIRECYIVTCNAEDMIERTYFQFQGKDGRPQVQLASEVPGTVTGTQVYFPVKDADLPEALRAVSWLREVMTLTMGDAFSVDSPSALSPVLPDFSGVRLDLEEVDPSLAGVRIFPMHGTALQYGRQGLQDGSLVVLTNQESGVGGLPFHVQSPTDWQSVFFRGMIIEIPMSFNLPFMPSREELKYSDEVYALLRKIDHAAKLHVIKTARELYAQPDLSSKATLSNLLGNDEVWHWFARGTRDNKSALYEPLIQATSKNSPWTGLLAVPFERSQHLNGVQLKFTKSSDPVLREAYSVKGRLHCNGKTMSSEEVSFKANKPIRLVCNDLATGGTARFRSWLKSQREGLSFLSFVYVTAEEIADAKTTVEGLNAAYGGALPVHLTSSFPDVSRKVVGGKVVARTSRVGQITFHSFAQGKQVSEEINFDTYRAREPQRVWIRKDGGKLEGFKDDVTLADLLVSYGGGDLRAVATKMGIDKLYLLTSKQVDALAKAQADAQAEGLFDLALDEFDEEAGGHEAYHAVCALKGWVAFEDALMVLMDTSDIQDVLNGKRVRSIDDCYDLRNLCNVLAKEPRMMLTGTKFDKAIAPYLDVVAGKTKYLDGSYINKQPLNHACNGLNMIAAHMVVSEFDSDDRKSMIQAMHNLASAGHLDYKVVWRNLVEQFPLLGAVGQLGGTDLRTKLAIEHFCHALAALYK</sequence>
<organism evidence="1 2">
    <name type="scientific">Novimethylophilus kurashikiensis</name>
    <dbReference type="NCBI Taxonomy" id="1825523"/>
    <lineage>
        <taxon>Bacteria</taxon>
        <taxon>Pseudomonadati</taxon>
        <taxon>Pseudomonadota</taxon>
        <taxon>Betaproteobacteria</taxon>
        <taxon>Nitrosomonadales</taxon>
        <taxon>Methylophilaceae</taxon>
        <taxon>Novimethylophilus</taxon>
    </lineage>
</organism>
<keyword evidence="2" id="KW-1185">Reference proteome</keyword>
<keyword evidence="1" id="KW-0131">Cell cycle</keyword>
<evidence type="ECO:0000313" key="2">
    <source>
        <dbReference type="Proteomes" id="UP000245081"/>
    </source>
</evidence>
<dbReference type="InterPro" id="IPR036890">
    <property type="entry name" value="HATPase_C_sf"/>
</dbReference>
<evidence type="ECO:0000313" key="1">
    <source>
        <dbReference type="EMBL" id="GBG14368.1"/>
    </source>
</evidence>
<keyword evidence="1" id="KW-0132">Cell division</keyword>
<dbReference type="SUPFAM" id="SSF55874">
    <property type="entry name" value="ATPase domain of HSP90 chaperone/DNA topoisomerase II/histidine kinase"/>
    <property type="match status" value="1"/>
</dbReference>
<dbReference type="AlphaFoldDB" id="A0A2R5F9Z3"/>
<dbReference type="EMBL" id="BDOQ01000007">
    <property type="protein sequence ID" value="GBG14368.1"/>
    <property type="molecule type" value="Genomic_DNA"/>
</dbReference>
<accession>A0A2R5F9Z3</accession>
<dbReference type="Gene3D" id="3.30.565.10">
    <property type="entry name" value="Histidine kinase-like ATPase, C-terminal domain"/>
    <property type="match status" value="1"/>
</dbReference>
<dbReference type="GO" id="GO:0051301">
    <property type="term" value="P:cell division"/>
    <property type="evidence" value="ECO:0007669"/>
    <property type="project" value="UniProtKB-KW"/>
</dbReference>
<reference evidence="1 2" key="1">
    <citation type="journal article" date="2018" name="Environ. Microbiol.">
        <title>Isolation and genomic characterization of Novimethylophilus kurashikiensis gen. nov. sp. nov., a new lanthanide-dependent methylotrophic species of Methylophilaceae.</title>
        <authorList>
            <person name="Lv H."/>
            <person name="Sahin N."/>
            <person name="Tani A."/>
        </authorList>
    </citation>
    <scope>NUCLEOTIDE SEQUENCE [LARGE SCALE GENOMIC DNA]</scope>
    <source>
        <strain evidence="1 2">La2-4</strain>
    </source>
</reference>
<dbReference type="Proteomes" id="UP000245081">
    <property type="component" value="Unassembled WGS sequence"/>
</dbReference>
<protein>
    <submittedName>
        <fullName evidence="1">Cell division protein</fullName>
    </submittedName>
</protein>
<proteinExistence type="predicted"/>
<comment type="caution">
    <text evidence="1">The sequence shown here is derived from an EMBL/GenBank/DDBJ whole genome shotgun (WGS) entry which is preliminary data.</text>
</comment>
<dbReference type="RefSeq" id="WP_109015560.1">
    <property type="nucleotide sequence ID" value="NZ_BDOQ01000007.1"/>
</dbReference>
<name>A0A2R5F9Z3_9PROT</name>
<dbReference type="OrthoDB" id="8430917at2"/>
<gene>
    <name evidence="1" type="ORF">NMK_1967</name>
</gene>